<proteinExistence type="predicted"/>
<reference evidence="1 2" key="1">
    <citation type="submission" date="2018-06" db="EMBL/GenBank/DDBJ databases">
        <title>Comparative genomics reveals the genomic features of Rhizophagus irregularis, R. cerebriforme, R. diaphanum and Gigaspora rosea, and their symbiotic lifestyle signature.</title>
        <authorList>
            <person name="Morin E."/>
            <person name="San Clemente H."/>
            <person name="Chen E.C.H."/>
            <person name="De La Providencia I."/>
            <person name="Hainaut M."/>
            <person name="Kuo A."/>
            <person name="Kohler A."/>
            <person name="Murat C."/>
            <person name="Tang N."/>
            <person name="Roy S."/>
            <person name="Loubradou J."/>
            <person name="Henrissat B."/>
            <person name="Grigoriev I.V."/>
            <person name="Corradi N."/>
            <person name="Roux C."/>
            <person name="Martin F.M."/>
        </authorList>
    </citation>
    <scope>NUCLEOTIDE SEQUENCE [LARGE SCALE GENOMIC DNA]</scope>
    <source>
        <strain evidence="1 2">DAOM 227022</strain>
    </source>
</reference>
<comment type="caution">
    <text evidence="1">The sequence shown here is derived from an EMBL/GenBank/DDBJ whole genome shotgun (WGS) entry which is preliminary data.</text>
</comment>
<evidence type="ECO:0000313" key="1">
    <source>
        <dbReference type="EMBL" id="RIA95108.1"/>
    </source>
</evidence>
<sequence>MDQPISKSSSNAIPGNTVPYLPTECLRCIFSFIEDDDIQTLHSILLLNRTWCKNTVPILWKKPFTLSPSIDLLSLDKIIPIYLSYLPEDFLDIPEMQNIKHCVYKRSTIFDYASFLKELDYKKLYEVISEWVFVNKIFEIKIDDIDIDMARLSFKESEGYIEDVQDLVDNKWGSHELDNSILGEQDDDDNSEDELVSPIEYNDGDFDDYDHDDYFEEEMDGSIGSWSDPEYYNDDIESIEIPFDNSTERKKLMITKKICLYLMNNCKNFEKLILDTRGWTRALSIASREYISLPCFPGATECLSKITEFVLNGEFDKAEIFNTMTTYCKNIRSLMVFDTYRSSPNSLANLISAQNGIEKFIWYSGGEDSSPVLWSLASQSESLVNVQLMKAYTRDYNAFEALATCKKLENLKISECQLTSLHLGMLANVNFPHLKSIEFNDINVYEDELDDEYDPPSLELASLIHNANTHLQEIKLNLELHYYPGIIETIANNCPNLITFSGNVNNDEQFTELIKLLTCCKKLENLIICGNYWNNLFPIDDMLPQIGHLIPESLKYLDLSKWTFSGESLNQFLINCKTKLKFMSWHCYFNSDEHKAAIDAYATEKGIKVQDFHTETHNRGYGWQRAVCHVTVYF</sequence>
<dbReference type="Proteomes" id="UP000265703">
    <property type="component" value="Unassembled WGS sequence"/>
</dbReference>
<dbReference type="EMBL" id="QKYT01000067">
    <property type="protein sequence ID" value="RIA95108.1"/>
    <property type="molecule type" value="Genomic_DNA"/>
</dbReference>
<dbReference type="AlphaFoldDB" id="A0A397TA44"/>
<organism evidence="1 2">
    <name type="scientific">Glomus cerebriforme</name>
    <dbReference type="NCBI Taxonomy" id="658196"/>
    <lineage>
        <taxon>Eukaryota</taxon>
        <taxon>Fungi</taxon>
        <taxon>Fungi incertae sedis</taxon>
        <taxon>Mucoromycota</taxon>
        <taxon>Glomeromycotina</taxon>
        <taxon>Glomeromycetes</taxon>
        <taxon>Glomerales</taxon>
        <taxon>Glomeraceae</taxon>
        <taxon>Glomus</taxon>
    </lineage>
</organism>
<dbReference type="OrthoDB" id="2431551at2759"/>
<evidence type="ECO:0008006" key="3">
    <source>
        <dbReference type="Google" id="ProtNLM"/>
    </source>
</evidence>
<protein>
    <recommendedName>
        <fullName evidence="3">F-box domain-containing protein</fullName>
    </recommendedName>
</protein>
<dbReference type="InterPro" id="IPR032675">
    <property type="entry name" value="LRR_dom_sf"/>
</dbReference>
<dbReference type="Gene3D" id="3.80.10.10">
    <property type="entry name" value="Ribonuclease Inhibitor"/>
    <property type="match status" value="1"/>
</dbReference>
<dbReference type="SUPFAM" id="SSF52047">
    <property type="entry name" value="RNI-like"/>
    <property type="match status" value="1"/>
</dbReference>
<accession>A0A397TA44</accession>
<keyword evidence="2" id="KW-1185">Reference proteome</keyword>
<gene>
    <name evidence="1" type="ORF">C1645_758199</name>
</gene>
<evidence type="ECO:0000313" key="2">
    <source>
        <dbReference type="Proteomes" id="UP000265703"/>
    </source>
</evidence>
<name>A0A397TA44_9GLOM</name>